<keyword evidence="5 6" id="KW-0472">Membrane</keyword>
<evidence type="ECO:0000256" key="1">
    <source>
        <dbReference type="ARBA" id="ARBA00004141"/>
    </source>
</evidence>
<feature type="transmembrane region" description="Helical" evidence="6">
    <location>
        <begin position="136"/>
        <end position="156"/>
    </location>
</feature>
<sequence length="250" mass="25734">MTGGFLALPTAAAGDAASRWRGTPRVLGPAFTHLPVLTVGLLGVQIFWSVEMSYASPYLLSLGLSTSHVALVFLAGPLSGLIVQPLVGALADTSTSRWGRRRPFILGGCVLCVAGMLLLGYTAAVAGVFAREGGQAHGVLTVVLAVLSIFVIDFSINAERAVQAVDRALLVDTLPPAAQAAGNACAALMLGLGSVVGFFVGNLPLKTLLPFLNADSELQALAPLVSVILLGCHAVTAALVRERVLLKSRG</sequence>
<feature type="transmembrane region" description="Helical" evidence="6">
    <location>
        <begin position="68"/>
        <end position="91"/>
    </location>
</feature>
<evidence type="ECO:0000313" key="8">
    <source>
        <dbReference type="Proteomes" id="UP001221757"/>
    </source>
</evidence>
<evidence type="ECO:0000256" key="4">
    <source>
        <dbReference type="ARBA" id="ARBA00022989"/>
    </source>
</evidence>
<feature type="transmembrane region" description="Helical" evidence="6">
    <location>
        <begin position="103"/>
        <end position="130"/>
    </location>
</feature>
<protein>
    <recommendedName>
        <fullName evidence="9">MFS transporter</fullName>
    </recommendedName>
</protein>
<feature type="transmembrane region" description="Helical" evidence="6">
    <location>
        <begin position="177"/>
        <end position="200"/>
    </location>
</feature>
<comment type="subcellular location">
    <subcellularLocation>
        <location evidence="1">Membrane</location>
        <topology evidence="1">Multi-pass membrane protein</topology>
    </subcellularLocation>
</comment>
<evidence type="ECO:0000313" key="7">
    <source>
        <dbReference type="EMBL" id="KAJ7692910.1"/>
    </source>
</evidence>
<accession>A0AAD7DJU0</accession>
<keyword evidence="8" id="KW-1185">Reference proteome</keyword>
<feature type="transmembrane region" description="Helical" evidence="6">
    <location>
        <begin position="26"/>
        <end position="48"/>
    </location>
</feature>
<feature type="transmembrane region" description="Helical" evidence="6">
    <location>
        <begin position="220"/>
        <end position="240"/>
    </location>
</feature>
<evidence type="ECO:0008006" key="9">
    <source>
        <dbReference type="Google" id="ProtNLM"/>
    </source>
</evidence>
<dbReference type="Pfam" id="PF13347">
    <property type="entry name" value="MFS_2"/>
    <property type="match status" value="1"/>
</dbReference>
<gene>
    <name evidence="7" type="ORF">B0H17DRAFT_933613</name>
</gene>
<dbReference type="EMBL" id="JARKIE010000049">
    <property type="protein sequence ID" value="KAJ7692910.1"/>
    <property type="molecule type" value="Genomic_DNA"/>
</dbReference>
<name>A0AAD7DJU0_MYCRO</name>
<organism evidence="7 8">
    <name type="scientific">Mycena rosella</name>
    <name type="common">Pink bonnet</name>
    <name type="synonym">Agaricus rosellus</name>
    <dbReference type="NCBI Taxonomy" id="1033263"/>
    <lineage>
        <taxon>Eukaryota</taxon>
        <taxon>Fungi</taxon>
        <taxon>Dikarya</taxon>
        <taxon>Basidiomycota</taxon>
        <taxon>Agaricomycotina</taxon>
        <taxon>Agaricomycetes</taxon>
        <taxon>Agaricomycetidae</taxon>
        <taxon>Agaricales</taxon>
        <taxon>Marasmiineae</taxon>
        <taxon>Mycenaceae</taxon>
        <taxon>Mycena</taxon>
    </lineage>
</organism>
<evidence type="ECO:0000256" key="2">
    <source>
        <dbReference type="ARBA" id="ARBA00022448"/>
    </source>
</evidence>
<dbReference type="AlphaFoldDB" id="A0AAD7DJU0"/>
<keyword evidence="4 6" id="KW-1133">Transmembrane helix</keyword>
<proteinExistence type="predicted"/>
<dbReference type="InterPro" id="IPR036259">
    <property type="entry name" value="MFS_trans_sf"/>
</dbReference>
<dbReference type="Gene3D" id="1.20.1250.20">
    <property type="entry name" value="MFS general substrate transporter like domains"/>
    <property type="match status" value="1"/>
</dbReference>
<evidence type="ECO:0000256" key="6">
    <source>
        <dbReference type="SAM" id="Phobius"/>
    </source>
</evidence>
<dbReference type="SUPFAM" id="SSF103473">
    <property type="entry name" value="MFS general substrate transporter"/>
    <property type="match status" value="1"/>
</dbReference>
<reference evidence="7" key="1">
    <citation type="submission" date="2023-03" db="EMBL/GenBank/DDBJ databases">
        <title>Massive genome expansion in bonnet fungi (Mycena s.s.) driven by repeated elements and novel gene families across ecological guilds.</title>
        <authorList>
            <consortium name="Lawrence Berkeley National Laboratory"/>
            <person name="Harder C.B."/>
            <person name="Miyauchi S."/>
            <person name="Viragh M."/>
            <person name="Kuo A."/>
            <person name="Thoen E."/>
            <person name="Andreopoulos B."/>
            <person name="Lu D."/>
            <person name="Skrede I."/>
            <person name="Drula E."/>
            <person name="Henrissat B."/>
            <person name="Morin E."/>
            <person name="Kohler A."/>
            <person name="Barry K."/>
            <person name="LaButti K."/>
            <person name="Morin E."/>
            <person name="Salamov A."/>
            <person name="Lipzen A."/>
            <person name="Mereny Z."/>
            <person name="Hegedus B."/>
            <person name="Baldrian P."/>
            <person name="Stursova M."/>
            <person name="Weitz H."/>
            <person name="Taylor A."/>
            <person name="Grigoriev I.V."/>
            <person name="Nagy L.G."/>
            <person name="Martin F."/>
            <person name="Kauserud H."/>
        </authorList>
    </citation>
    <scope>NUCLEOTIDE SEQUENCE</scope>
    <source>
        <strain evidence="7">CBHHK067</strain>
    </source>
</reference>
<evidence type="ECO:0000256" key="3">
    <source>
        <dbReference type="ARBA" id="ARBA00022692"/>
    </source>
</evidence>
<keyword evidence="2" id="KW-0813">Transport</keyword>
<dbReference type="GO" id="GO:0008506">
    <property type="term" value="F:sucrose:proton symporter activity"/>
    <property type="evidence" value="ECO:0007669"/>
    <property type="project" value="TreeGrafter"/>
</dbReference>
<dbReference type="PANTHER" id="PTHR19432:SF91">
    <property type="entry name" value="GENERAL ALPHA-GLUCOSIDE PERMEASE"/>
    <property type="match status" value="1"/>
</dbReference>
<dbReference type="PANTHER" id="PTHR19432">
    <property type="entry name" value="SUGAR TRANSPORTER"/>
    <property type="match status" value="1"/>
</dbReference>
<evidence type="ECO:0000256" key="5">
    <source>
        <dbReference type="ARBA" id="ARBA00023136"/>
    </source>
</evidence>
<comment type="caution">
    <text evidence="7">The sequence shown here is derived from an EMBL/GenBank/DDBJ whole genome shotgun (WGS) entry which is preliminary data.</text>
</comment>
<keyword evidence="3 6" id="KW-0812">Transmembrane</keyword>
<dbReference type="Proteomes" id="UP001221757">
    <property type="component" value="Unassembled WGS sequence"/>
</dbReference>
<dbReference type="GO" id="GO:0005886">
    <property type="term" value="C:plasma membrane"/>
    <property type="evidence" value="ECO:0007669"/>
    <property type="project" value="TreeGrafter"/>
</dbReference>